<proteinExistence type="inferred from homology"/>
<keyword evidence="4" id="KW-1185">Reference proteome</keyword>
<name>A0A1M6IA90_MALRU</name>
<evidence type="ECO:0000313" key="4">
    <source>
        <dbReference type="Proteomes" id="UP000184171"/>
    </source>
</evidence>
<dbReference type="STRING" id="1122189.SAMN02745165_02081"/>
<dbReference type="AlphaFoldDB" id="A0A1M6IA90"/>
<dbReference type="CDD" id="cd00293">
    <property type="entry name" value="USP-like"/>
    <property type="match status" value="1"/>
</dbReference>
<gene>
    <name evidence="3" type="ORF">SAMN02745165_02081</name>
</gene>
<dbReference type="PRINTS" id="PR01438">
    <property type="entry name" value="UNVRSLSTRESS"/>
</dbReference>
<dbReference type="PANTHER" id="PTHR46268">
    <property type="entry name" value="STRESS RESPONSE PROTEIN NHAX"/>
    <property type="match status" value="1"/>
</dbReference>
<feature type="domain" description="UspA" evidence="2">
    <location>
        <begin position="6"/>
        <end position="151"/>
    </location>
</feature>
<dbReference type="EMBL" id="FQZT01000006">
    <property type="protein sequence ID" value="SHJ31317.1"/>
    <property type="molecule type" value="Genomic_DNA"/>
</dbReference>
<organism evidence="3 4">
    <name type="scientific">Malonomonas rubra DSM 5091</name>
    <dbReference type="NCBI Taxonomy" id="1122189"/>
    <lineage>
        <taxon>Bacteria</taxon>
        <taxon>Pseudomonadati</taxon>
        <taxon>Thermodesulfobacteriota</taxon>
        <taxon>Desulfuromonadia</taxon>
        <taxon>Desulfuromonadales</taxon>
        <taxon>Geopsychrobacteraceae</taxon>
        <taxon>Malonomonas</taxon>
    </lineage>
</organism>
<accession>A0A1M6IA90</accession>
<dbReference type="PANTHER" id="PTHR46268:SF15">
    <property type="entry name" value="UNIVERSAL STRESS PROTEIN HP_0031"/>
    <property type="match status" value="1"/>
</dbReference>
<reference evidence="3 4" key="1">
    <citation type="submission" date="2016-11" db="EMBL/GenBank/DDBJ databases">
        <authorList>
            <person name="Jaros S."/>
            <person name="Januszkiewicz K."/>
            <person name="Wedrychowicz H."/>
        </authorList>
    </citation>
    <scope>NUCLEOTIDE SEQUENCE [LARGE SCALE GENOMIC DNA]</scope>
    <source>
        <strain evidence="3 4">DSM 5091</strain>
    </source>
</reference>
<protein>
    <submittedName>
        <fullName evidence="3">Nucleotide-binding universal stress protein, UspA family</fullName>
    </submittedName>
</protein>
<evidence type="ECO:0000259" key="2">
    <source>
        <dbReference type="Pfam" id="PF00582"/>
    </source>
</evidence>
<dbReference type="Pfam" id="PF00582">
    <property type="entry name" value="Usp"/>
    <property type="match status" value="1"/>
</dbReference>
<dbReference type="InterPro" id="IPR014729">
    <property type="entry name" value="Rossmann-like_a/b/a_fold"/>
</dbReference>
<dbReference type="InterPro" id="IPR006016">
    <property type="entry name" value="UspA"/>
</dbReference>
<dbReference type="RefSeq" id="WP_072908584.1">
    <property type="nucleotide sequence ID" value="NZ_FQZT01000006.1"/>
</dbReference>
<dbReference type="Gene3D" id="3.40.50.620">
    <property type="entry name" value="HUPs"/>
    <property type="match status" value="1"/>
</dbReference>
<sequence length="151" mass="16500">MLNLSKKIIVAIDGSPASDKAAEEAVRLTRATSGERFSSTLYAVIVLPAQDAPALTDLSLAPKRTRGDDWAEKQRRIFYVVDKAAEEAGVNLRKEVIYGEVDEALLKFAEEEECDLIVIGASGRGRLSRMLRSSISTKVALNALCSVYIVR</sequence>
<evidence type="ECO:0000256" key="1">
    <source>
        <dbReference type="ARBA" id="ARBA00008791"/>
    </source>
</evidence>
<dbReference type="Proteomes" id="UP000184171">
    <property type="component" value="Unassembled WGS sequence"/>
</dbReference>
<dbReference type="InterPro" id="IPR006015">
    <property type="entry name" value="Universal_stress_UspA"/>
</dbReference>
<dbReference type="OrthoDB" id="9788959at2"/>
<dbReference type="SUPFAM" id="SSF52402">
    <property type="entry name" value="Adenine nucleotide alpha hydrolases-like"/>
    <property type="match status" value="1"/>
</dbReference>
<evidence type="ECO:0000313" key="3">
    <source>
        <dbReference type="EMBL" id="SHJ31317.1"/>
    </source>
</evidence>
<comment type="similarity">
    <text evidence="1">Belongs to the universal stress protein A family.</text>
</comment>